<dbReference type="EMBL" id="JAEAOA010000420">
    <property type="protein sequence ID" value="KAK3605570.1"/>
    <property type="molecule type" value="Genomic_DNA"/>
</dbReference>
<accession>A0AAE0T840</accession>
<gene>
    <name evidence="1" type="ORF">CHS0354_005874</name>
</gene>
<dbReference type="Proteomes" id="UP001195483">
    <property type="component" value="Unassembled WGS sequence"/>
</dbReference>
<comment type="caution">
    <text evidence="1">The sequence shown here is derived from an EMBL/GenBank/DDBJ whole genome shotgun (WGS) entry which is preliminary data.</text>
</comment>
<reference evidence="1" key="3">
    <citation type="submission" date="2023-05" db="EMBL/GenBank/DDBJ databases">
        <authorList>
            <person name="Smith C.H."/>
        </authorList>
    </citation>
    <scope>NUCLEOTIDE SEQUENCE</scope>
    <source>
        <strain evidence="1">CHS0354</strain>
        <tissue evidence="1">Mantle</tissue>
    </source>
</reference>
<reference evidence="1" key="2">
    <citation type="journal article" date="2021" name="Genome Biol. Evol.">
        <title>Developing a high-quality reference genome for a parasitic bivalve with doubly uniparental inheritance (Bivalvia: Unionida).</title>
        <authorList>
            <person name="Smith C.H."/>
        </authorList>
    </citation>
    <scope>NUCLEOTIDE SEQUENCE</scope>
    <source>
        <strain evidence="1">CHS0354</strain>
        <tissue evidence="1">Mantle</tissue>
    </source>
</reference>
<evidence type="ECO:0000313" key="1">
    <source>
        <dbReference type="EMBL" id="KAK3605570.1"/>
    </source>
</evidence>
<dbReference type="AlphaFoldDB" id="A0AAE0T840"/>
<keyword evidence="2" id="KW-1185">Reference proteome</keyword>
<reference evidence="1" key="1">
    <citation type="journal article" date="2021" name="Genome Biol. Evol.">
        <title>A High-Quality Reference Genome for a Parasitic Bivalve with Doubly Uniparental Inheritance (Bivalvia: Unionida).</title>
        <authorList>
            <person name="Smith C.H."/>
        </authorList>
    </citation>
    <scope>NUCLEOTIDE SEQUENCE</scope>
    <source>
        <strain evidence="1">CHS0354</strain>
    </source>
</reference>
<protein>
    <submittedName>
        <fullName evidence="1">Uncharacterized protein</fullName>
    </submittedName>
</protein>
<name>A0AAE0T840_9BIVA</name>
<organism evidence="1 2">
    <name type="scientific">Potamilus streckersoni</name>
    <dbReference type="NCBI Taxonomy" id="2493646"/>
    <lineage>
        <taxon>Eukaryota</taxon>
        <taxon>Metazoa</taxon>
        <taxon>Spiralia</taxon>
        <taxon>Lophotrochozoa</taxon>
        <taxon>Mollusca</taxon>
        <taxon>Bivalvia</taxon>
        <taxon>Autobranchia</taxon>
        <taxon>Heteroconchia</taxon>
        <taxon>Palaeoheterodonta</taxon>
        <taxon>Unionida</taxon>
        <taxon>Unionoidea</taxon>
        <taxon>Unionidae</taxon>
        <taxon>Ambleminae</taxon>
        <taxon>Lampsilini</taxon>
        <taxon>Potamilus</taxon>
    </lineage>
</organism>
<proteinExistence type="predicted"/>
<evidence type="ECO:0000313" key="2">
    <source>
        <dbReference type="Proteomes" id="UP001195483"/>
    </source>
</evidence>
<sequence length="114" mass="13054">MTTMPGFGQVIKRKALSLISGRRRKTNSFVIRSDLASYHRHVSCVEGGEQTTLHRTLCYHIYRPIEAILKEIEATGRAADKQSRRPCYDAPPDAHDKMMHLQTPMLRCTSRRPC</sequence>